<dbReference type="InterPro" id="IPR037171">
    <property type="entry name" value="NagB/RpiA_transferase-like"/>
</dbReference>
<dbReference type="SUPFAM" id="SSF100950">
    <property type="entry name" value="NagB/RpiA/CoA transferase-like"/>
    <property type="match status" value="2"/>
</dbReference>
<dbReference type="InterPro" id="IPR046433">
    <property type="entry name" value="ActCoA_hydro"/>
</dbReference>
<name>A0ABP8YIG8_9MICO</name>
<feature type="region of interest" description="Disordered" evidence="1">
    <location>
        <begin position="170"/>
        <end position="198"/>
    </location>
</feature>
<dbReference type="PANTHER" id="PTHR21432">
    <property type="entry name" value="ACETYL-COA HYDROLASE-RELATED"/>
    <property type="match status" value="1"/>
</dbReference>
<evidence type="ECO:0000259" key="2">
    <source>
        <dbReference type="Pfam" id="PF13336"/>
    </source>
</evidence>
<reference evidence="4" key="1">
    <citation type="journal article" date="2019" name="Int. J. Syst. Evol. Microbiol.">
        <title>The Global Catalogue of Microorganisms (GCM) 10K type strain sequencing project: providing services to taxonomists for standard genome sequencing and annotation.</title>
        <authorList>
            <consortium name="The Broad Institute Genomics Platform"/>
            <consortium name="The Broad Institute Genome Sequencing Center for Infectious Disease"/>
            <person name="Wu L."/>
            <person name="Ma J."/>
        </authorList>
    </citation>
    <scope>NUCLEOTIDE SEQUENCE [LARGE SCALE GENOMIC DNA]</scope>
    <source>
        <strain evidence="4">JCM 18961</strain>
    </source>
</reference>
<proteinExistence type="predicted"/>
<evidence type="ECO:0000313" key="4">
    <source>
        <dbReference type="Proteomes" id="UP001500556"/>
    </source>
</evidence>
<feature type="domain" description="Acetyl-CoA hydrolase/transferase C-terminal" evidence="2">
    <location>
        <begin position="274"/>
        <end position="423"/>
    </location>
</feature>
<dbReference type="InterPro" id="IPR038460">
    <property type="entry name" value="AcetylCoA_hyd_C_sf"/>
</dbReference>
<evidence type="ECO:0000256" key="1">
    <source>
        <dbReference type="SAM" id="MobiDB-lite"/>
    </source>
</evidence>
<dbReference type="Gene3D" id="3.40.1080.20">
    <property type="entry name" value="Acetyl-CoA hydrolase/transferase C-terminal domain"/>
    <property type="match status" value="1"/>
</dbReference>
<accession>A0ABP8YIG8</accession>
<evidence type="ECO:0000313" key="3">
    <source>
        <dbReference type="EMBL" id="GAA4728971.1"/>
    </source>
</evidence>
<dbReference type="Gene3D" id="3.30.750.70">
    <property type="entry name" value="4-hydroxybutyrate coenzyme like domains"/>
    <property type="match status" value="1"/>
</dbReference>
<protein>
    <submittedName>
        <fullName evidence="3">Acetyl-CoA hydrolase/transferase C-terminal domain-containing protein</fullName>
    </submittedName>
</protein>
<dbReference type="EMBL" id="BAABLO010000012">
    <property type="protein sequence ID" value="GAA4728971.1"/>
    <property type="molecule type" value="Genomic_DNA"/>
</dbReference>
<dbReference type="GO" id="GO:0016787">
    <property type="term" value="F:hydrolase activity"/>
    <property type="evidence" value="ECO:0007669"/>
    <property type="project" value="UniProtKB-KW"/>
</dbReference>
<comment type="caution">
    <text evidence="3">The sequence shown here is derived from an EMBL/GenBank/DDBJ whole genome shotgun (WGS) entry which is preliminary data.</text>
</comment>
<sequence length="431" mass="45433">MPTSSHADVRRLLAAAPTPGRPLRVVAAGNGAVPWALLRELDEATTGRDVELFMLNAPLGIPDRAGIVPVTPFAGPGMRRHPATRYLPARLSHVPRLLSTTFVPDLVLVTTSPPWKGRVSLGMEVNILPAALESCRAHGGRVLAEQHDDVPYTFGDGEVVLDQLDALWEPPPDRAAPSTAGAGPRGTGVPPAPGRSAGGDPIEAIGRRIAERVPSGATLQMGIGAVPDAVVPRLAARRSLAVWTEMVSDGVLDLADAGALDPDRPVVTSFAIGGPRLRGWLHRNHAVRMLRTEVVNDPTRIAANPAMTSINSALTVDLYDQANASHLGSRLHSGLGGQCDFVTGAMQSAGGQSLIALRSWHPRADASAVVPLLEGPVTSFQHTAVVTEQGVAEMFGADSARQARALIEQAAHPRVRHELWDEAEAMGLAAR</sequence>
<dbReference type="PANTHER" id="PTHR21432:SF20">
    <property type="entry name" value="ACETYL-COA HYDROLASE"/>
    <property type="match status" value="1"/>
</dbReference>
<dbReference type="Gene3D" id="3.40.1080.10">
    <property type="entry name" value="Glutaconate Coenzyme A-transferase"/>
    <property type="match status" value="1"/>
</dbReference>
<keyword evidence="3" id="KW-0378">Hydrolase</keyword>
<keyword evidence="4" id="KW-1185">Reference proteome</keyword>
<dbReference type="InterPro" id="IPR026888">
    <property type="entry name" value="AcetylCoA_hyd_C"/>
</dbReference>
<gene>
    <name evidence="3" type="ORF">GCM10025782_29720</name>
</gene>
<dbReference type="Pfam" id="PF13336">
    <property type="entry name" value="AcetylCoA_hyd_C"/>
    <property type="match status" value="1"/>
</dbReference>
<dbReference type="Proteomes" id="UP001500556">
    <property type="component" value="Unassembled WGS sequence"/>
</dbReference>
<organism evidence="3 4">
    <name type="scientific">Pedococcus ginsenosidimutans</name>
    <dbReference type="NCBI Taxonomy" id="490570"/>
    <lineage>
        <taxon>Bacteria</taxon>
        <taxon>Bacillati</taxon>
        <taxon>Actinomycetota</taxon>
        <taxon>Actinomycetes</taxon>
        <taxon>Micrococcales</taxon>
        <taxon>Intrasporangiaceae</taxon>
        <taxon>Pedococcus</taxon>
    </lineage>
</organism>
<dbReference type="RefSeq" id="WP_345504535.1">
    <property type="nucleotide sequence ID" value="NZ_BAABLO010000012.1"/>
</dbReference>